<proteinExistence type="predicted"/>
<comment type="caution">
    <text evidence="1">The sequence shown here is derived from an EMBL/GenBank/DDBJ whole genome shotgun (WGS) entry which is preliminary data.</text>
</comment>
<keyword evidence="2" id="KW-1185">Reference proteome</keyword>
<name>A0ABN8GJR7_9BACL</name>
<protein>
    <submittedName>
        <fullName evidence="1">Uncharacterized protein</fullName>
    </submittedName>
</protein>
<reference evidence="1" key="1">
    <citation type="submission" date="2022-01" db="EMBL/GenBank/DDBJ databases">
        <authorList>
            <person name="Criscuolo A."/>
        </authorList>
    </citation>
    <scope>NUCLEOTIDE SEQUENCE</scope>
    <source>
        <strain evidence="1">CIP111893</strain>
    </source>
</reference>
<accession>A0ABN8GJR7</accession>
<gene>
    <name evidence="1" type="ORF">PAECIP111893_03282</name>
</gene>
<dbReference type="RefSeq" id="WP_236343620.1">
    <property type="nucleotide sequence ID" value="NZ_CAKMMF010000018.1"/>
</dbReference>
<evidence type="ECO:0000313" key="1">
    <source>
        <dbReference type="EMBL" id="CAH1210791.1"/>
    </source>
</evidence>
<dbReference type="Proteomes" id="UP000838686">
    <property type="component" value="Unassembled WGS sequence"/>
</dbReference>
<sequence length="119" mass="13190">MAYTRIKPKLYSTSSNGKVIRTSKPQGLYQQTGPIFNRLTVVWVQRNGVPFNTSGFFALLIRNGRVVSSSSFDRFGVVRFNNIGTLTNVSYTIRTFSSSGVLFRSRTIPAGVETFAIIG</sequence>
<dbReference type="EMBL" id="CAKMMF010000018">
    <property type="protein sequence ID" value="CAH1210791.1"/>
    <property type="molecule type" value="Genomic_DNA"/>
</dbReference>
<organism evidence="1 2">
    <name type="scientific">Paenibacillus plantiphilus</name>
    <dbReference type="NCBI Taxonomy" id="2905650"/>
    <lineage>
        <taxon>Bacteria</taxon>
        <taxon>Bacillati</taxon>
        <taxon>Bacillota</taxon>
        <taxon>Bacilli</taxon>
        <taxon>Bacillales</taxon>
        <taxon>Paenibacillaceae</taxon>
        <taxon>Paenibacillus</taxon>
    </lineage>
</organism>
<evidence type="ECO:0000313" key="2">
    <source>
        <dbReference type="Proteomes" id="UP000838686"/>
    </source>
</evidence>